<accession>T2JQX9</accession>
<dbReference type="EMBL" id="CAQN01000739">
    <property type="protein sequence ID" value="CCQ68268.1"/>
    <property type="molecule type" value="Genomic_DNA"/>
</dbReference>
<keyword evidence="1" id="KW-0472">Membrane</keyword>
<keyword evidence="1" id="KW-0812">Transmembrane</keyword>
<sequence>MKFETVDKQSIFTRLDFRTKTINDGNYYHHCFCLGKSSYWWTFNFTCW</sequence>
<comment type="caution">
    <text evidence="1">The sequence shown here is derived from an EMBL/GenBank/DDBJ whole genome shotgun (WGS) entry which is preliminary data.</text>
</comment>
<reference evidence="1 2" key="1">
    <citation type="submission" date="2013-01" db="EMBL/GenBank/DDBJ databases">
        <authorList>
            <person name="Bench S."/>
        </authorList>
    </citation>
    <scope>NUCLEOTIDE SEQUENCE [LARGE SCALE GENOMIC DNA]</scope>
    <source>
        <strain evidence="1 2">WH 0402</strain>
    </source>
</reference>
<reference evidence="1 2" key="2">
    <citation type="submission" date="2013-09" db="EMBL/GenBank/DDBJ databases">
        <title>Whole genome comparison of six Crocosphaera watsonii strains with differing phenotypes.</title>
        <authorList>
            <person name="Bench S.R."/>
            <person name="Heller P."/>
            <person name="Frank I."/>
            <person name="Arciniega M."/>
            <person name="Shilova I.N."/>
            <person name="Zehr J.P."/>
        </authorList>
    </citation>
    <scope>NUCLEOTIDE SEQUENCE [LARGE SCALE GENOMIC DNA]</scope>
    <source>
        <strain evidence="1 2">WH 0402</strain>
    </source>
</reference>
<protein>
    <submittedName>
        <fullName evidence="1">Transmembrane component Cce_1531 of energizing module of predicted ECF transporter</fullName>
    </submittedName>
</protein>
<dbReference type="AlphaFoldDB" id="T2JQX9"/>
<organism evidence="1 2">
    <name type="scientific">Crocosphaera watsonii WH 0402</name>
    <dbReference type="NCBI Taxonomy" id="1284629"/>
    <lineage>
        <taxon>Bacteria</taxon>
        <taxon>Bacillati</taxon>
        <taxon>Cyanobacteriota</taxon>
        <taxon>Cyanophyceae</taxon>
        <taxon>Oscillatoriophycideae</taxon>
        <taxon>Chroococcales</taxon>
        <taxon>Aphanothecaceae</taxon>
        <taxon>Crocosphaera</taxon>
    </lineage>
</organism>
<evidence type="ECO:0000313" key="2">
    <source>
        <dbReference type="Proteomes" id="UP000018130"/>
    </source>
</evidence>
<proteinExistence type="predicted"/>
<gene>
    <name evidence="1" type="ORF">CWATWH0402_2943</name>
</gene>
<name>T2JQX9_CROWT</name>
<evidence type="ECO:0000313" key="1">
    <source>
        <dbReference type="EMBL" id="CCQ68268.1"/>
    </source>
</evidence>
<dbReference type="Proteomes" id="UP000018130">
    <property type="component" value="Unassembled WGS sequence"/>
</dbReference>